<keyword evidence="1" id="KW-0479">Metal-binding</keyword>
<dbReference type="GO" id="GO:0008270">
    <property type="term" value="F:zinc ion binding"/>
    <property type="evidence" value="ECO:0007669"/>
    <property type="project" value="UniProtKB-KW"/>
</dbReference>
<dbReference type="InterPro" id="IPR013083">
    <property type="entry name" value="Znf_RING/FYVE/PHD"/>
</dbReference>
<evidence type="ECO:0000259" key="5">
    <source>
        <dbReference type="PROSITE" id="PS50089"/>
    </source>
</evidence>
<evidence type="ECO:0000313" key="6">
    <source>
        <dbReference type="EMBL" id="CZR51770.1"/>
    </source>
</evidence>
<dbReference type="OrthoDB" id="3801431at2759"/>
<evidence type="ECO:0000256" key="4">
    <source>
        <dbReference type="PROSITE-ProRule" id="PRU00175"/>
    </source>
</evidence>
<evidence type="ECO:0000256" key="1">
    <source>
        <dbReference type="ARBA" id="ARBA00022723"/>
    </source>
</evidence>
<keyword evidence="3" id="KW-0862">Zinc</keyword>
<reference evidence="6 7" key="1">
    <citation type="submission" date="2016-03" db="EMBL/GenBank/DDBJ databases">
        <authorList>
            <person name="Ploux O."/>
        </authorList>
    </citation>
    <scope>NUCLEOTIDE SEQUENCE [LARGE SCALE GENOMIC DNA]</scope>
    <source>
        <strain evidence="6 7">UAMH 11012</strain>
    </source>
</reference>
<evidence type="ECO:0000313" key="7">
    <source>
        <dbReference type="Proteomes" id="UP000184330"/>
    </source>
</evidence>
<dbReference type="InterPro" id="IPR027370">
    <property type="entry name" value="Znf-RING_euk"/>
</dbReference>
<accession>A0A1L7WG74</accession>
<dbReference type="AlphaFoldDB" id="A0A1L7WG74"/>
<dbReference type="InterPro" id="IPR001841">
    <property type="entry name" value="Znf_RING"/>
</dbReference>
<dbReference type="Pfam" id="PF13445">
    <property type="entry name" value="zf-RING_UBOX"/>
    <property type="match status" value="1"/>
</dbReference>
<keyword evidence="7" id="KW-1185">Reference proteome</keyword>
<dbReference type="EMBL" id="FJOG01000002">
    <property type="protein sequence ID" value="CZR51770.1"/>
    <property type="molecule type" value="Genomic_DNA"/>
</dbReference>
<evidence type="ECO:0000256" key="2">
    <source>
        <dbReference type="ARBA" id="ARBA00022771"/>
    </source>
</evidence>
<evidence type="ECO:0000256" key="3">
    <source>
        <dbReference type="ARBA" id="ARBA00022833"/>
    </source>
</evidence>
<proteinExistence type="predicted"/>
<dbReference type="Gene3D" id="3.30.40.10">
    <property type="entry name" value="Zinc/RING finger domain, C3HC4 (zinc finger)"/>
    <property type="match status" value="1"/>
</dbReference>
<protein>
    <recommendedName>
        <fullName evidence="5">RING-type domain-containing protein</fullName>
    </recommendedName>
</protein>
<keyword evidence="2 4" id="KW-0863">Zinc-finger</keyword>
<name>A0A1L7WG74_9HELO</name>
<feature type="domain" description="RING-type" evidence="5">
    <location>
        <begin position="161"/>
        <end position="209"/>
    </location>
</feature>
<dbReference type="SUPFAM" id="SSF57850">
    <property type="entry name" value="RING/U-box"/>
    <property type="match status" value="1"/>
</dbReference>
<dbReference type="Proteomes" id="UP000184330">
    <property type="component" value="Unassembled WGS sequence"/>
</dbReference>
<organism evidence="6 7">
    <name type="scientific">Phialocephala subalpina</name>
    <dbReference type="NCBI Taxonomy" id="576137"/>
    <lineage>
        <taxon>Eukaryota</taxon>
        <taxon>Fungi</taxon>
        <taxon>Dikarya</taxon>
        <taxon>Ascomycota</taxon>
        <taxon>Pezizomycotina</taxon>
        <taxon>Leotiomycetes</taxon>
        <taxon>Helotiales</taxon>
        <taxon>Mollisiaceae</taxon>
        <taxon>Phialocephala</taxon>
        <taxon>Phialocephala fortinii species complex</taxon>
    </lineage>
</organism>
<gene>
    <name evidence="6" type="ORF">PAC_01647</name>
</gene>
<sequence>MCRLYTTAYWCGHTTPEARVCPYKMAYNQNCRTRTEHLIHLPSFCSNCISTPTFPDLEQASLILTLNQGELDEASFIWSRFHRLIFGEPIMDSIQADHEHFRPQLLVSLPKRDTDSFLDWLKLLMGSRRTPESLHALDQETRPQLLTNVAIADLEEDKKECLICTEDYGVAGALYEEPENPVSLPCEHCFGEFCIKRALEERWKCPIYRTEFSRIRYGIASSRAGDALEILDVVDSPWWMKWLLRPEE</sequence>
<dbReference type="PROSITE" id="PS50089">
    <property type="entry name" value="ZF_RING_2"/>
    <property type="match status" value="1"/>
</dbReference>